<gene>
    <name evidence="11" type="ORF">Hypma_000537</name>
</gene>
<feature type="region of interest" description="Disordered" evidence="8">
    <location>
        <begin position="885"/>
        <end position="939"/>
    </location>
</feature>
<feature type="domain" description="Helicase ATP-binding" evidence="10">
    <location>
        <begin position="421"/>
        <end position="682"/>
    </location>
</feature>
<feature type="compositionally biased region" description="Basic and acidic residues" evidence="8">
    <location>
        <begin position="893"/>
        <end position="909"/>
    </location>
</feature>
<name>A0A369JF35_HYPMA</name>
<keyword evidence="4" id="KW-0378">Hydrolase</keyword>
<evidence type="ECO:0000256" key="7">
    <source>
        <dbReference type="PROSITE-ProRule" id="PRU00175"/>
    </source>
</evidence>
<keyword evidence="1" id="KW-0479">Metal-binding</keyword>
<evidence type="ECO:0000259" key="9">
    <source>
        <dbReference type="PROSITE" id="PS50089"/>
    </source>
</evidence>
<dbReference type="InterPro" id="IPR052583">
    <property type="entry name" value="ATP-helicase/E3_Ub-Ligase"/>
</dbReference>
<feature type="compositionally biased region" description="Basic and acidic residues" evidence="8">
    <location>
        <begin position="523"/>
        <end position="533"/>
    </location>
</feature>
<dbReference type="Gene3D" id="3.30.40.10">
    <property type="entry name" value="Zinc/RING finger domain, C3HC4 (zinc finger)"/>
    <property type="match status" value="1"/>
</dbReference>
<dbReference type="InterPro" id="IPR001841">
    <property type="entry name" value="Znf_RING"/>
</dbReference>
<dbReference type="Proteomes" id="UP000076154">
    <property type="component" value="Unassembled WGS sequence"/>
</dbReference>
<dbReference type="SUPFAM" id="SSF52540">
    <property type="entry name" value="P-loop containing nucleoside triphosphate hydrolases"/>
    <property type="match status" value="2"/>
</dbReference>
<keyword evidence="5" id="KW-0862">Zinc</keyword>
<keyword evidence="12" id="KW-1185">Reference proteome</keyword>
<dbReference type="GO" id="GO:0016787">
    <property type="term" value="F:hydrolase activity"/>
    <property type="evidence" value="ECO:0007669"/>
    <property type="project" value="UniProtKB-KW"/>
</dbReference>
<dbReference type="STRING" id="39966.A0A369JF35"/>
<evidence type="ECO:0000256" key="4">
    <source>
        <dbReference type="ARBA" id="ARBA00022801"/>
    </source>
</evidence>
<dbReference type="PANTHER" id="PTHR45865">
    <property type="entry name" value="E3 UBIQUITIN-PROTEIN LIGASE SHPRH FAMILY MEMBER"/>
    <property type="match status" value="1"/>
</dbReference>
<dbReference type="Pfam" id="PF13920">
    <property type="entry name" value="zf-C3HC4_3"/>
    <property type="match status" value="1"/>
</dbReference>
<dbReference type="Gene3D" id="3.40.50.300">
    <property type="entry name" value="P-loop containing nucleotide triphosphate hydrolases"/>
    <property type="match status" value="1"/>
</dbReference>
<evidence type="ECO:0000256" key="1">
    <source>
        <dbReference type="ARBA" id="ARBA00022723"/>
    </source>
</evidence>
<evidence type="ECO:0000256" key="2">
    <source>
        <dbReference type="ARBA" id="ARBA00022741"/>
    </source>
</evidence>
<sequence length="1682" mass="189186">MRHSFSHHVETIQVPVTDIWPRRVQENFRPILNIQGLCELLQIATNDDDKASSSESSSAKGKKRSSSPPARRHRSTKRAKTVGGFSVQRGESEAASTDSREAEDFVWPGMTFPNVEYNPLSFIELFESTEVVPVLQHIFEIQYTNKPTIEDDIPASWKIEDEHLLEILAEFQSRITEPRTIDLGDVVLARYCGRLVVTSPSLKTRSSWMLLLPSFAPPIDLAWHGISSQVVEDIMMACFVLETADRAAMQARLEIVILPSNTCDVGQNELPFRLQLTTNISLRTPSIYEPFPRETKKKPLGIEDAQRRVLEFLYPSDATTPESYGGATNIPFFYSILRPAPYLPSPSIEEAMQPSELCPTLLPFQRRSVAWLLDREGKTATPNGNIVPKAPAAEFSFWDKIEEGNTTWYFNRLSGMLSPSPPEDAPVLGGILAEEPGLGKTLETIALILMNPAPPERNPSLTRWDPEARLYVKAIKTSLIVTPPALASQWADELAAHAPSLKVLIYDGWSKVPVPITRTQLEEARSKMLTQKDKKSKKKNSSESKVKSKSKKKSDEDMDVDEDRATNADETEVIDWCTYVNGFDVVITTYTVLRSDFNVALAAPERPRREDVYYANVERPRSPLVMCEWNRVIMDEVQMVGGGKTEDMVSLIPRLSSFAVSGTPARTQVADLIHVLKFLRVDRIISSTRLWNRLITTGFGAAHFAALFQNYALRTLKSNVKEELTIPQQTRYLVGISLGPVEKHIYDQAVEAVLLDIGLDARGVAGSEGWQVDGSVLRSSIRRLRGICTHPQVGQLQRPGDRLYKPGAVKTIEDVLQNMRESNWRTMMDDHKAKVQGLVRLAQLQNRDEQDENRSQHALNTLLLAEKEAMALVEEAQSALDKHMAKVSTNRGDGPRELSDRGKGKERQLSEPLSEDETSEDEESSTSPATEEHGKKRGALQNRLRECRIALHRAKFLQGDMHHGLGPAHSADEDAAYAAADAMRRDLLKGTEEDAMRAMDLLEHDATRKKLTQDAFMIEVPFLDDSGIRALMKKYHPTKAERDERPQPHKVRLHDRAARSQELIEEANEIMDTVLNDQSVLIWEWRAHITSLLTQKLSPGEGEADGEEYQRTLDNQGEAETYLQSYAALLADRRQAILNERTLLAAHDAREQKLRNTKAAMNAIQAILADAVLTFSEDVELQPEHEVLHTQLSAKRKSLLERLNGRAIKSILIDLNASATQIKQTQDAEKLILKDIVTDLRQFIAEQGALMDKLDADLTLLRKAFNQRILYFRQLQEISDSVAEVTRETTIVDALLETSLDKDELDAKLNRTKARQRYLEHLTKNKDDGIQDEDEESCILCRCEFARGFITHCAHVFCEGCMKAWLLRKEGKTCPVCRVPIDPYSIERFTVGQPEQEKPPQRLVNGEPAPKSRRQISYNMIDANLFSEVNLMESFGDFGSKIQTLVRHLIYIKFTDPGAKSIVFSAWADSLHILQRALKDNGIRCLRIDQKSKGESAAKVFKSDPDILVLLLHGERENAGLNVTCASRVFLLESVVHHGFEIQAIARIDRMGQTRPTEVYCYYAEDTVERNILDLAARQGLSLYTIENSAGTINVSSLATDVETKVVDSPRKKAQKGDFIFKMDDMLAILFPHMFEDIEYLLPAEDSVMQSAYTEDQSSFSGRDTGNAVAGPSRLSIRHGTQ</sequence>
<dbReference type="GO" id="GO:0061630">
    <property type="term" value="F:ubiquitin protein ligase activity"/>
    <property type="evidence" value="ECO:0007669"/>
    <property type="project" value="TreeGrafter"/>
</dbReference>
<evidence type="ECO:0000313" key="11">
    <source>
        <dbReference type="EMBL" id="RDB18313.1"/>
    </source>
</evidence>
<evidence type="ECO:0000256" key="5">
    <source>
        <dbReference type="ARBA" id="ARBA00022833"/>
    </source>
</evidence>
<keyword evidence="2" id="KW-0547">Nucleotide-binding</keyword>
<feature type="compositionally biased region" description="Basic residues" evidence="8">
    <location>
        <begin position="60"/>
        <end position="80"/>
    </location>
</feature>
<dbReference type="InterPro" id="IPR013083">
    <property type="entry name" value="Znf_RING/FYVE/PHD"/>
</dbReference>
<dbReference type="InterPro" id="IPR059033">
    <property type="entry name" value="C144_05_dom"/>
</dbReference>
<dbReference type="GO" id="GO:0006974">
    <property type="term" value="P:DNA damage response"/>
    <property type="evidence" value="ECO:0007669"/>
    <property type="project" value="TreeGrafter"/>
</dbReference>
<accession>A0A369JF35</accession>
<evidence type="ECO:0000259" key="10">
    <source>
        <dbReference type="PROSITE" id="PS51192"/>
    </source>
</evidence>
<dbReference type="InParanoid" id="A0A369JF35"/>
<feature type="region of interest" description="Disordered" evidence="8">
    <location>
        <begin position="1653"/>
        <end position="1682"/>
    </location>
</feature>
<evidence type="ECO:0000256" key="6">
    <source>
        <dbReference type="ARBA" id="ARBA00022840"/>
    </source>
</evidence>
<organism evidence="11 12">
    <name type="scientific">Hypsizygus marmoreus</name>
    <name type="common">White beech mushroom</name>
    <name type="synonym">Agaricus marmoreus</name>
    <dbReference type="NCBI Taxonomy" id="39966"/>
    <lineage>
        <taxon>Eukaryota</taxon>
        <taxon>Fungi</taxon>
        <taxon>Dikarya</taxon>
        <taxon>Basidiomycota</taxon>
        <taxon>Agaricomycotina</taxon>
        <taxon>Agaricomycetes</taxon>
        <taxon>Agaricomycetidae</taxon>
        <taxon>Agaricales</taxon>
        <taxon>Tricholomatineae</taxon>
        <taxon>Lyophyllaceae</taxon>
        <taxon>Hypsizygus</taxon>
    </lineage>
</organism>
<dbReference type="GO" id="GO:0005524">
    <property type="term" value="F:ATP binding"/>
    <property type="evidence" value="ECO:0007669"/>
    <property type="project" value="InterPro"/>
</dbReference>
<dbReference type="Gene3D" id="3.40.50.10810">
    <property type="entry name" value="Tandem AAA-ATPase domain"/>
    <property type="match status" value="1"/>
</dbReference>
<keyword evidence="3 7" id="KW-0863">Zinc-finger</keyword>
<evidence type="ECO:0000313" key="12">
    <source>
        <dbReference type="Proteomes" id="UP000076154"/>
    </source>
</evidence>
<dbReference type="FunCoup" id="A0A369JF35">
    <property type="interactions" value="433"/>
</dbReference>
<dbReference type="OrthoDB" id="5330228at2759"/>
<dbReference type="InterPro" id="IPR000330">
    <property type="entry name" value="SNF2_N"/>
</dbReference>
<dbReference type="PROSITE" id="PS51192">
    <property type="entry name" value="HELICASE_ATP_BIND_1"/>
    <property type="match status" value="1"/>
</dbReference>
<dbReference type="InterPro" id="IPR014001">
    <property type="entry name" value="Helicase_ATP-bd"/>
</dbReference>
<dbReference type="Pfam" id="PF26021">
    <property type="entry name" value="Ferritin_C144_05"/>
    <property type="match status" value="1"/>
</dbReference>
<dbReference type="InterPro" id="IPR027417">
    <property type="entry name" value="P-loop_NTPase"/>
</dbReference>
<dbReference type="GO" id="GO:0005634">
    <property type="term" value="C:nucleus"/>
    <property type="evidence" value="ECO:0007669"/>
    <property type="project" value="TreeGrafter"/>
</dbReference>
<dbReference type="GO" id="GO:0008270">
    <property type="term" value="F:zinc ion binding"/>
    <property type="evidence" value="ECO:0007669"/>
    <property type="project" value="UniProtKB-KW"/>
</dbReference>
<evidence type="ECO:0000256" key="8">
    <source>
        <dbReference type="SAM" id="MobiDB-lite"/>
    </source>
</evidence>
<dbReference type="PANTHER" id="PTHR45865:SF1">
    <property type="entry name" value="E3 UBIQUITIN-PROTEIN LIGASE SHPRH"/>
    <property type="match status" value="1"/>
</dbReference>
<dbReference type="Pfam" id="PF00176">
    <property type="entry name" value="SNF2-rel_dom"/>
    <property type="match status" value="1"/>
</dbReference>
<feature type="domain" description="RING-type" evidence="9">
    <location>
        <begin position="1338"/>
        <end position="1378"/>
    </location>
</feature>
<feature type="region of interest" description="Disordered" evidence="8">
    <location>
        <begin position="523"/>
        <end position="565"/>
    </location>
</feature>
<dbReference type="SMART" id="SM00487">
    <property type="entry name" value="DEXDc"/>
    <property type="match status" value="1"/>
</dbReference>
<dbReference type="PROSITE" id="PS00518">
    <property type="entry name" value="ZF_RING_1"/>
    <property type="match status" value="1"/>
</dbReference>
<keyword evidence="6" id="KW-0067">ATP-binding</keyword>
<dbReference type="PROSITE" id="PS50089">
    <property type="entry name" value="ZF_RING_2"/>
    <property type="match status" value="1"/>
</dbReference>
<feature type="compositionally biased region" description="Polar residues" evidence="8">
    <location>
        <begin position="1653"/>
        <end position="1664"/>
    </location>
</feature>
<feature type="compositionally biased region" description="Acidic residues" evidence="8">
    <location>
        <begin position="913"/>
        <end position="924"/>
    </location>
</feature>
<proteinExistence type="predicted"/>
<evidence type="ECO:0000256" key="3">
    <source>
        <dbReference type="ARBA" id="ARBA00022771"/>
    </source>
</evidence>
<dbReference type="EMBL" id="LUEZ02000106">
    <property type="protein sequence ID" value="RDB18313.1"/>
    <property type="molecule type" value="Genomic_DNA"/>
</dbReference>
<dbReference type="CDD" id="cd18793">
    <property type="entry name" value="SF2_C_SNF"/>
    <property type="match status" value="1"/>
</dbReference>
<dbReference type="InterPro" id="IPR049730">
    <property type="entry name" value="SNF2/RAD54-like_C"/>
</dbReference>
<dbReference type="InterPro" id="IPR017907">
    <property type="entry name" value="Znf_RING_CS"/>
</dbReference>
<dbReference type="SMART" id="SM00184">
    <property type="entry name" value="RING"/>
    <property type="match status" value="1"/>
</dbReference>
<dbReference type="InterPro" id="IPR038718">
    <property type="entry name" value="SNF2-like_sf"/>
</dbReference>
<feature type="region of interest" description="Disordered" evidence="8">
    <location>
        <begin position="49"/>
        <end position="100"/>
    </location>
</feature>
<dbReference type="GO" id="GO:0000209">
    <property type="term" value="P:protein polyubiquitination"/>
    <property type="evidence" value="ECO:0007669"/>
    <property type="project" value="TreeGrafter"/>
</dbReference>
<dbReference type="SUPFAM" id="SSF57850">
    <property type="entry name" value="RING/U-box"/>
    <property type="match status" value="1"/>
</dbReference>
<reference evidence="11" key="1">
    <citation type="submission" date="2018-04" db="EMBL/GenBank/DDBJ databases">
        <title>Whole genome sequencing of Hypsizygus marmoreus.</title>
        <authorList>
            <person name="Choi I.-G."/>
            <person name="Min B."/>
            <person name="Kim J.-G."/>
            <person name="Kim S."/>
            <person name="Oh Y.-L."/>
            <person name="Kong W.-S."/>
            <person name="Park H."/>
            <person name="Jeong J."/>
            <person name="Song E.-S."/>
        </authorList>
    </citation>
    <scope>NUCLEOTIDE SEQUENCE [LARGE SCALE GENOMIC DNA]</scope>
    <source>
        <strain evidence="11">51987-8</strain>
    </source>
</reference>
<protein>
    <submittedName>
        <fullName evidence="11">Uncharacterized protein</fullName>
    </submittedName>
</protein>
<comment type="caution">
    <text evidence="11">The sequence shown here is derived from an EMBL/GenBank/DDBJ whole genome shotgun (WGS) entry which is preliminary data.</text>
</comment>